<dbReference type="PANTHER" id="PTHR14969:SF28">
    <property type="entry name" value="DIHYDROSPHINGOSINE 1-PHOSPHATE PHOSPHATASE LCB3-RELATED"/>
    <property type="match status" value="1"/>
</dbReference>
<protein>
    <recommendedName>
        <fullName evidence="10">Phosphatidic acid phosphatase type 2/haloperoxidase domain-containing protein</fullName>
    </recommendedName>
</protein>
<evidence type="ECO:0000256" key="4">
    <source>
        <dbReference type="ARBA" id="ARBA00022824"/>
    </source>
</evidence>
<feature type="transmembrane region" description="Helical" evidence="9">
    <location>
        <begin position="167"/>
        <end position="190"/>
    </location>
</feature>
<dbReference type="SMART" id="SM00014">
    <property type="entry name" value="acidPPc"/>
    <property type="match status" value="1"/>
</dbReference>
<dbReference type="SUPFAM" id="SSF48317">
    <property type="entry name" value="Acid phosphatase/Vanadium-dependent haloperoxidase"/>
    <property type="match status" value="1"/>
</dbReference>
<comment type="caution">
    <text evidence="11">The sequence shown here is derived from an EMBL/GenBank/DDBJ whole genome shotgun (WGS) entry which is preliminary data.</text>
</comment>
<sequence length="485" mass="53923">MAKIFETLNDPQLVVKFQRLCGVYPAPSDSGTVPPQFVQKQTNTSVSNLISFLNDFSESSTTVDSKKASCNGSSKHPTATQSADAGLAACNGNGILPEHRNGFTRPDLRERVASNGVAGTSTRKISHMKKDSTASTDFSATESDSDQSCAGSKRSSDYVATNLFLDYLFRFGASLGNEVFYITFFPFWFWNIDGYVGRRICVFWCIFMYLGQATKDIIRWPRPPAPPVMRMEKRYALEYGMPSTHAMVGAGLPFTILILTKDRYVYTFEWGLLVAVLWCTTVCLSRLYLGMHSVLDIIAGLIYIFALMPACFPLLNPIDEFLLDSPYAPAVSVLVPLALALAYPTLDKWSTARGDTTLILGVGAGVALGHWVCYQYGFMHKAPTPPPYEILMPNINWLGQVVMRLCLGVVILVATRALMKATVYNVACYLSGVNRNDYSQSTQMLSVELPYKFVTYLVIAFNTVWLAPQVFHFIGIERETFFTEI</sequence>
<feature type="transmembrane region" description="Helical" evidence="9">
    <location>
        <begin position="327"/>
        <end position="346"/>
    </location>
</feature>
<dbReference type="Proteomes" id="UP001209878">
    <property type="component" value="Unassembled WGS sequence"/>
</dbReference>
<name>A0AAD9KCE1_RIDPI</name>
<dbReference type="Pfam" id="PF01569">
    <property type="entry name" value="PAP2"/>
    <property type="match status" value="1"/>
</dbReference>
<evidence type="ECO:0000259" key="10">
    <source>
        <dbReference type="SMART" id="SM00014"/>
    </source>
</evidence>
<keyword evidence="3" id="KW-0378">Hydrolase</keyword>
<evidence type="ECO:0000256" key="7">
    <source>
        <dbReference type="ARBA" id="ARBA00038324"/>
    </source>
</evidence>
<feature type="transmembrane region" description="Helical" evidence="9">
    <location>
        <begin position="397"/>
        <end position="415"/>
    </location>
</feature>
<reference evidence="11" key="1">
    <citation type="journal article" date="2023" name="Mol. Biol. Evol.">
        <title>Third-Generation Sequencing Reveals the Adaptive Role of the Epigenome in Three Deep-Sea Polychaetes.</title>
        <authorList>
            <person name="Perez M."/>
            <person name="Aroh O."/>
            <person name="Sun Y."/>
            <person name="Lan Y."/>
            <person name="Juniper S.K."/>
            <person name="Young C.R."/>
            <person name="Angers B."/>
            <person name="Qian P.Y."/>
        </authorList>
    </citation>
    <scope>NUCLEOTIDE SEQUENCE</scope>
    <source>
        <strain evidence="11">R07B-5</strain>
    </source>
</reference>
<dbReference type="EMBL" id="JAODUO010001221">
    <property type="protein sequence ID" value="KAK2168606.1"/>
    <property type="molecule type" value="Genomic_DNA"/>
</dbReference>
<evidence type="ECO:0000256" key="6">
    <source>
        <dbReference type="ARBA" id="ARBA00023136"/>
    </source>
</evidence>
<feature type="transmembrane region" description="Helical" evidence="9">
    <location>
        <begin position="294"/>
        <end position="315"/>
    </location>
</feature>
<organism evidence="11 12">
    <name type="scientific">Ridgeia piscesae</name>
    <name type="common">Tubeworm</name>
    <dbReference type="NCBI Taxonomy" id="27915"/>
    <lineage>
        <taxon>Eukaryota</taxon>
        <taxon>Metazoa</taxon>
        <taxon>Spiralia</taxon>
        <taxon>Lophotrochozoa</taxon>
        <taxon>Annelida</taxon>
        <taxon>Polychaeta</taxon>
        <taxon>Sedentaria</taxon>
        <taxon>Canalipalpata</taxon>
        <taxon>Sabellida</taxon>
        <taxon>Siboglinidae</taxon>
        <taxon>Ridgeia</taxon>
    </lineage>
</organism>
<evidence type="ECO:0000256" key="3">
    <source>
        <dbReference type="ARBA" id="ARBA00022801"/>
    </source>
</evidence>
<comment type="subcellular location">
    <subcellularLocation>
        <location evidence="1">Endoplasmic reticulum membrane</location>
        <topology evidence="1">Multi-pass membrane protein</topology>
    </subcellularLocation>
</comment>
<dbReference type="Gene3D" id="1.20.144.10">
    <property type="entry name" value="Phosphatidic acid phosphatase type 2/haloperoxidase"/>
    <property type="match status" value="1"/>
</dbReference>
<dbReference type="PANTHER" id="PTHR14969">
    <property type="entry name" value="SPHINGOSINE-1-PHOSPHATE PHOSPHOHYDROLASE"/>
    <property type="match status" value="1"/>
</dbReference>
<proteinExistence type="inferred from homology"/>
<dbReference type="GO" id="GO:0006670">
    <property type="term" value="P:sphingosine metabolic process"/>
    <property type="evidence" value="ECO:0007669"/>
    <property type="project" value="TreeGrafter"/>
</dbReference>
<evidence type="ECO:0000256" key="9">
    <source>
        <dbReference type="SAM" id="Phobius"/>
    </source>
</evidence>
<evidence type="ECO:0000256" key="8">
    <source>
        <dbReference type="SAM" id="MobiDB-lite"/>
    </source>
</evidence>
<feature type="region of interest" description="Disordered" evidence="8">
    <location>
        <begin position="114"/>
        <end position="153"/>
    </location>
</feature>
<evidence type="ECO:0000256" key="1">
    <source>
        <dbReference type="ARBA" id="ARBA00004477"/>
    </source>
</evidence>
<feature type="domain" description="Phosphatidic acid phosphatase type 2/haloperoxidase" evidence="10">
    <location>
        <begin position="198"/>
        <end position="312"/>
    </location>
</feature>
<evidence type="ECO:0000256" key="5">
    <source>
        <dbReference type="ARBA" id="ARBA00022989"/>
    </source>
</evidence>
<evidence type="ECO:0000313" key="11">
    <source>
        <dbReference type="EMBL" id="KAK2168606.1"/>
    </source>
</evidence>
<feature type="transmembrane region" description="Helical" evidence="9">
    <location>
        <begin position="235"/>
        <end position="258"/>
    </location>
</feature>
<feature type="transmembrane region" description="Helical" evidence="9">
    <location>
        <begin position="453"/>
        <end position="474"/>
    </location>
</feature>
<gene>
    <name evidence="11" type="ORF">NP493_1170g00052</name>
</gene>
<dbReference type="InterPro" id="IPR000326">
    <property type="entry name" value="PAP2/HPO"/>
</dbReference>
<feature type="transmembrane region" description="Helical" evidence="9">
    <location>
        <begin position="270"/>
        <end position="289"/>
    </location>
</feature>
<evidence type="ECO:0000313" key="12">
    <source>
        <dbReference type="Proteomes" id="UP001209878"/>
    </source>
</evidence>
<keyword evidence="12" id="KW-1185">Reference proteome</keyword>
<accession>A0AAD9KCE1</accession>
<dbReference type="GO" id="GO:0005789">
    <property type="term" value="C:endoplasmic reticulum membrane"/>
    <property type="evidence" value="ECO:0007669"/>
    <property type="project" value="UniProtKB-SubCell"/>
</dbReference>
<dbReference type="CDD" id="cd03388">
    <property type="entry name" value="PAP2_SPPase1"/>
    <property type="match status" value="1"/>
</dbReference>
<comment type="similarity">
    <text evidence="7">Belongs to the type 2 lipid phosphate phosphatase family.</text>
</comment>
<dbReference type="AlphaFoldDB" id="A0AAD9KCE1"/>
<keyword evidence="5 9" id="KW-1133">Transmembrane helix</keyword>
<dbReference type="InterPro" id="IPR036938">
    <property type="entry name" value="PAP2/HPO_sf"/>
</dbReference>
<keyword evidence="4" id="KW-0256">Endoplasmic reticulum</keyword>
<keyword evidence="2 9" id="KW-0812">Transmembrane</keyword>
<keyword evidence="6 9" id="KW-0472">Membrane</keyword>
<feature type="compositionally biased region" description="Polar residues" evidence="8">
    <location>
        <begin position="133"/>
        <end position="150"/>
    </location>
</feature>
<feature type="transmembrane region" description="Helical" evidence="9">
    <location>
        <begin position="196"/>
        <end position="214"/>
    </location>
</feature>
<evidence type="ECO:0000256" key="2">
    <source>
        <dbReference type="ARBA" id="ARBA00022692"/>
    </source>
</evidence>
<feature type="transmembrane region" description="Helical" evidence="9">
    <location>
        <begin position="358"/>
        <end position="377"/>
    </location>
</feature>
<dbReference type="GO" id="GO:0042392">
    <property type="term" value="F:sphingosine-1-phosphate phosphatase activity"/>
    <property type="evidence" value="ECO:0007669"/>
    <property type="project" value="TreeGrafter"/>
</dbReference>